<dbReference type="RefSeq" id="WP_307201236.1">
    <property type="nucleotide sequence ID" value="NZ_JAUSST010000001.1"/>
</dbReference>
<feature type="region of interest" description="Disordered" evidence="1">
    <location>
        <begin position="1"/>
        <end position="45"/>
    </location>
</feature>
<evidence type="ECO:0000313" key="2">
    <source>
        <dbReference type="EMBL" id="MDQ0111338.1"/>
    </source>
</evidence>
<protein>
    <submittedName>
        <fullName evidence="2">Uncharacterized protein</fullName>
    </submittedName>
</protein>
<accession>A0ABT9TX73</accession>
<dbReference type="EMBL" id="JAUSSU010000002">
    <property type="protein sequence ID" value="MDQ0111338.1"/>
    <property type="molecule type" value="Genomic_DNA"/>
</dbReference>
<name>A0ABT9TX73_PAEHA</name>
<proteinExistence type="predicted"/>
<feature type="compositionally biased region" description="Polar residues" evidence="1">
    <location>
        <begin position="1"/>
        <end position="25"/>
    </location>
</feature>
<keyword evidence="3" id="KW-1185">Reference proteome</keyword>
<evidence type="ECO:0000256" key="1">
    <source>
        <dbReference type="SAM" id="MobiDB-lite"/>
    </source>
</evidence>
<gene>
    <name evidence="2" type="ORF">J2T15_000771</name>
</gene>
<organism evidence="2 3">
    <name type="scientific">Paenibacillus harenae</name>
    <dbReference type="NCBI Taxonomy" id="306543"/>
    <lineage>
        <taxon>Bacteria</taxon>
        <taxon>Bacillati</taxon>
        <taxon>Bacillota</taxon>
        <taxon>Bacilli</taxon>
        <taxon>Bacillales</taxon>
        <taxon>Paenibacillaceae</taxon>
        <taxon>Paenibacillus</taxon>
    </lineage>
</organism>
<reference evidence="2 3" key="1">
    <citation type="submission" date="2023-07" db="EMBL/GenBank/DDBJ databases">
        <title>Sorghum-associated microbial communities from plants grown in Nebraska, USA.</title>
        <authorList>
            <person name="Schachtman D."/>
        </authorList>
    </citation>
    <scope>NUCLEOTIDE SEQUENCE [LARGE SCALE GENOMIC DNA]</scope>
    <source>
        <strain evidence="2 3">CC482</strain>
    </source>
</reference>
<evidence type="ECO:0000313" key="3">
    <source>
        <dbReference type="Proteomes" id="UP001229346"/>
    </source>
</evidence>
<dbReference type="Proteomes" id="UP001229346">
    <property type="component" value="Unassembled WGS sequence"/>
</dbReference>
<sequence>MPFNKSNKTENQQNHSSFREQTVTLKSEKFAKRPPSMNGINKQLP</sequence>
<comment type="caution">
    <text evidence="2">The sequence shown here is derived from an EMBL/GenBank/DDBJ whole genome shotgun (WGS) entry which is preliminary data.</text>
</comment>